<dbReference type="Gene3D" id="2.60.120.10">
    <property type="entry name" value="Jelly Rolls"/>
    <property type="match status" value="1"/>
</dbReference>
<dbReference type="EMBL" id="CP126101">
    <property type="protein sequence ID" value="WHY49808.1"/>
    <property type="molecule type" value="Genomic_DNA"/>
</dbReference>
<evidence type="ECO:0000256" key="2">
    <source>
        <dbReference type="ARBA" id="ARBA00023125"/>
    </source>
</evidence>
<evidence type="ECO:0000256" key="1">
    <source>
        <dbReference type="ARBA" id="ARBA00023015"/>
    </source>
</evidence>
<dbReference type="SMART" id="SM00342">
    <property type="entry name" value="HTH_ARAC"/>
    <property type="match status" value="1"/>
</dbReference>
<dbReference type="Pfam" id="PF12833">
    <property type="entry name" value="HTH_18"/>
    <property type="match status" value="1"/>
</dbReference>
<dbReference type="Proteomes" id="UP001178322">
    <property type="component" value="Chromosome"/>
</dbReference>
<evidence type="ECO:0000259" key="4">
    <source>
        <dbReference type="PROSITE" id="PS01124"/>
    </source>
</evidence>
<keyword evidence="3" id="KW-0804">Transcription</keyword>
<dbReference type="InterPro" id="IPR009057">
    <property type="entry name" value="Homeodomain-like_sf"/>
</dbReference>
<name>A0AAX3WPP0_9BACI</name>
<dbReference type="InterPro" id="IPR013096">
    <property type="entry name" value="Cupin_2"/>
</dbReference>
<dbReference type="PANTHER" id="PTHR43280:SF28">
    <property type="entry name" value="HTH-TYPE TRANSCRIPTIONAL ACTIVATOR RHAS"/>
    <property type="match status" value="1"/>
</dbReference>
<evidence type="ECO:0000313" key="6">
    <source>
        <dbReference type="Proteomes" id="UP001178322"/>
    </source>
</evidence>
<dbReference type="InterPro" id="IPR014710">
    <property type="entry name" value="RmlC-like_jellyroll"/>
</dbReference>
<dbReference type="Pfam" id="PF07883">
    <property type="entry name" value="Cupin_2"/>
    <property type="match status" value="1"/>
</dbReference>
<dbReference type="GO" id="GO:0003700">
    <property type="term" value="F:DNA-binding transcription factor activity"/>
    <property type="evidence" value="ECO:0007669"/>
    <property type="project" value="InterPro"/>
</dbReference>
<evidence type="ECO:0000256" key="3">
    <source>
        <dbReference type="ARBA" id="ARBA00023163"/>
    </source>
</evidence>
<dbReference type="SUPFAM" id="SSF51182">
    <property type="entry name" value="RmlC-like cupins"/>
    <property type="match status" value="1"/>
</dbReference>
<reference evidence="5" key="1">
    <citation type="submission" date="2023-05" db="EMBL/GenBank/DDBJ databases">
        <title>Comparative genomics of Bacillaceae isolates and their secondary metabolite potential.</title>
        <authorList>
            <person name="Song L."/>
            <person name="Nielsen L.J."/>
            <person name="Mohite O."/>
            <person name="Xu X."/>
            <person name="Weber T."/>
            <person name="Kovacs A.T."/>
        </authorList>
    </citation>
    <scope>NUCLEOTIDE SEQUENCE</scope>
    <source>
        <strain evidence="5">LY1</strain>
    </source>
</reference>
<dbReference type="InterPro" id="IPR018062">
    <property type="entry name" value="HTH_AraC-typ_CS"/>
</dbReference>
<accession>A0AAX3WPP0</accession>
<protein>
    <submittedName>
        <fullName evidence="5">AraC family transcriptional regulator</fullName>
    </submittedName>
</protein>
<dbReference type="InterPro" id="IPR011051">
    <property type="entry name" value="RmlC_Cupin_sf"/>
</dbReference>
<dbReference type="Gene3D" id="1.10.10.60">
    <property type="entry name" value="Homeodomain-like"/>
    <property type="match status" value="2"/>
</dbReference>
<dbReference type="RefSeq" id="WP_283868536.1">
    <property type="nucleotide sequence ID" value="NZ_CP126101.1"/>
</dbReference>
<dbReference type="PROSITE" id="PS01124">
    <property type="entry name" value="HTH_ARAC_FAMILY_2"/>
    <property type="match status" value="1"/>
</dbReference>
<organism evidence="5 6">
    <name type="scientific">Lysinibacillus pakistanensis</name>
    <dbReference type="NCBI Taxonomy" id="759811"/>
    <lineage>
        <taxon>Bacteria</taxon>
        <taxon>Bacillati</taxon>
        <taxon>Bacillota</taxon>
        <taxon>Bacilli</taxon>
        <taxon>Bacillales</taxon>
        <taxon>Bacillaceae</taxon>
        <taxon>Lysinibacillus</taxon>
    </lineage>
</organism>
<dbReference type="InterPro" id="IPR018060">
    <property type="entry name" value="HTH_AraC"/>
</dbReference>
<dbReference type="PANTHER" id="PTHR43280">
    <property type="entry name" value="ARAC-FAMILY TRANSCRIPTIONAL REGULATOR"/>
    <property type="match status" value="1"/>
</dbReference>
<proteinExistence type="predicted"/>
<keyword evidence="1" id="KW-0805">Transcription regulation</keyword>
<dbReference type="SUPFAM" id="SSF46689">
    <property type="entry name" value="Homeodomain-like"/>
    <property type="match status" value="2"/>
</dbReference>
<sequence>MVLTHIKIAKDLQELTSHGTKAFPVALYETTMRLESLDFLPLHWHKEIQFVYVKEGRIEYRVGGDVFILKEGDGLFINALGLHEAKPYEINLARIYCLNVDPMLLGGHEGSVFTEKYVKPYITSNRLPYVRLSGYLAQKVKEIAGILQMQNDFYELKVWRELVAIWEAMLTQSMLTVEMLEPTKIVQHERVKEMLDYLHVNYAEKIILEQLAAHVYLSREECSRLFKKMVGMSPFSYLLLYRLRKSLQLLRDSEQSITSIASTTGFSTVSYFIEKFKDYTGFSPYVYRKRFCRR</sequence>
<dbReference type="PROSITE" id="PS00041">
    <property type="entry name" value="HTH_ARAC_FAMILY_1"/>
    <property type="match status" value="1"/>
</dbReference>
<keyword evidence="2" id="KW-0238">DNA-binding</keyword>
<evidence type="ECO:0000313" key="5">
    <source>
        <dbReference type="EMBL" id="WHY49808.1"/>
    </source>
</evidence>
<gene>
    <name evidence="5" type="ORF">QNH24_15890</name>
</gene>
<dbReference type="GO" id="GO:0043565">
    <property type="term" value="F:sequence-specific DNA binding"/>
    <property type="evidence" value="ECO:0007669"/>
    <property type="project" value="InterPro"/>
</dbReference>
<dbReference type="AlphaFoldDB" id="A0AAX3WPP0"/>
<feature type="domain" description="HTH araC/xylS-type" evidence="4">
    <location>
        <begin position="192"/>
        <end position="290"/>
    </location>
</feature>